<protein>
    <recommendedName>
        <fullName evidence="4">Ycf15</fullName>
    </recommendedName>
</protein>
<evidence type="ECO:0000256" key="1">
    <source>
        <dbReference type="SAM" id="MobiDB-lite"/>
    </source>
</evidence>
<evidence type="ECO:0000313" key="2">
    <source>
        <dbReference type="EMBL" id="GIY00465.1"/>
    </source>
</evidence>
<sequence>MNFNETCFARRRMPSPSIPLLPFRMFERGMEVRSTSSPDPFRFGTSILSRRQTKTKGIDERKGNRHPHPFFRPPPFLVLGVVEHGKFRKLLRSVNTSFH</sequence>
<gene>
    <name evidence="2" type="ORF">CDAR_315721</name>
</gene>
<reference evidence="2 3" key="1">
    <citation type="submission" date="2021-06" db="EMBL/GenBank/DDBJ databases">
        <title>Caerostris darwini draft genome.</title>
        <authorList>
            <person name="Kono N."/>
            <person name="Arakawa K."/>
        </authorList>
    </citation>
    <scope>NUCLEOTIDE SEQUENCE [LARGE SCALE GENOMIC DNA]</scope>
</reference>
<dbReference type="EMBL" id="BPLQ01003434">
    <property type="protein sequence ID" value="GIY00465.1"/>
    <property type="molecule type" value="Genomic_DNA"/>
</dbReference>
<comment type="caution">
    <text evidence="2">The sequence shown here is derived from an EMBL/GenBank/DDBJ whole genome shotgun (WGS) entry which is preliminary data.</text>
</comment>
<evidence type="ECO:0008006" key="4">
    <source>
        <dbReference type="Google" id="ProtNLM"/>
    </source>
</evidence>
<dbReference type="Proteomes" id="UP001054837">
    <property type="component" value="Unassembled WGS sequence"/>
</dbReference>
<proteinExistence type="predicted"/>
<feature type="region of interest" description="Disordered" evidence="1">
    <location>
        <begin position="33"/>
        <end position="69"/>
    </location>
</feature>
<organism evidence="2 3">
    <name type="scientific">Caerostris darwini</name>
    <dbReference type="NCBI Taxonomy" id="1538125"/>
    <lineage>
        <taxon>Eukaryota</taxon>
        <taxon>Metazoa</taxon>
        <taxon>Ecdysozoa</taxon>
        <taxon>Arthropoda</taxon>
        <taxon>Chelicerata</taxon>
        <taxon>Arachnida</taxon>
        <taxon>Araneae</taxon>
        <taxon>Araneomorphae</taxon>
        <taxon>Entelegynae</taxon>
        <taxon>Araneoidea</taxon>
        <taxon>Araneidae</taxon>
        <taxon>Caerostris</taxon>
    </lineage>
</organism>
<name>A0AAV4PTM1_9ARAC</name>
<dbReference type="AlphaFoldDB" id="A0AAV4PTM1"/>
<keyword evidence="3" id="KW-1185">Reference proteome</keyword>
<accession>A0AAV4PTM1</accession>
<evidence type="ECO:0000313" key="3">
    <source>
        <dbReference type="Proteomes" id="UP001054837"/>
    </source>
</evidence>